<proteinExistence type="predicted"/>
<reference evidence="3" key="2">
    <citation type="journal article" date="2017" name="Nat. Plants">
        <title>The Aegilops tauschii genome reveals multiple impacts of transposons.</title>
        <authorList>
            <person name="Zhao G."/>
            <person name="Zou C."/>
            <person name="Li K."/>
            <person name="Wang K."/>
            <person name="Li T."/>
            <person name="Gao L."/>
            <person name="Zhang X."/>
            <person name="Wang H."/>
            <person name="Yang Z."/>
            <person name="Liu X."/>
            <person name="Jiang W."/>
            <person name="Mao L."/>
            <person name="Kong X."/>
            <person name="Jiao Y."/>
            <person name="Jia J."/>
        </authorList>
    </citation>
    <scope>NUCLEOTIDE SEQUENCE [LARGE SCALE GENOMIC DNA]</scope>
    <source>
        <strain evidence="3">cv. AL8/78</strain>
    </source>
</reference>
<reference evidence="2" key="3">
    <citation type="journal article" date="2017" name="Nature">
        <title>Genome sequence of the progenitor of the wheat D genome Aegilops tauschii.</title>
        <authorList>
            <person name="Luo M.C."/>
            <person name="Gu Y.Q."/>
            <person name="Puiu D."/>
            <person name="Wang H."/>
            <person name="Twardziok S.O."/>
            <person name="Deal K.R."/>
            <person name="Huo N."/>
            <person name="Zhu T."/>
            <person name="Wang L."/>
            <person name="Wang Y."/>
            <person name="McGuire P.E."/>
            <person name="Liu S."/>
            <person name="Long H."/>
            <person name="Ramasamy R.K."/>
            <person name="Rodriguez J.C."/>
            <person name="Van S.L."/>
            <person name="Yuan L."/>
            <person name="Wang Z."/>
            <person name="Xia Z."/>
            <person name="Xiao L."/>
            <person name="Anderson O.D."/>
            <person name="Ouyang S."/>
            <person name="Liang Y."/>
            <person name="Zimin A.V."/>
            <person name="Pertea G."/>
            <person name="Qi P."/>
            <person name="Bennetzen J.L."/>
            <person name="Dai X."/>
            <person name="Dawson M.W."/>
            <person name="Muller H.G."/>
            <person name="Kugler K."/>
            <person name="Rivarola-Duarte L."/>
            <person name="Spannagl M."/>
            <person name="Mayer K.F.X."/>
            <person name="Lu F.H."/>
            <person name="Bevan M.W."/>
            <person name="Leroy P."/>
            <person name="Li P."/>
            <person name="You F.M."/>
            <person name="Sun Q."/>
            <person name="Liu Z."/>
            <person name="Lyons E."/>
            <person name="Wicker T."/>
            <person name="Salzberg S.L."/>
            <person name="Devos K.M."/>
            <person name="Dvorak J."/>
        </authorList>
    </citation>
    <scope>NUCLEOTIDE SEQUENCE [LARGE SCALE GENOMIC DNA]</scope>
    <source>
        <strain evidence="2">cv. AL8/78</strain>
    </source>
</reference>
<dbReference type="InterPro" id="IPR055302">
    <property type="entry name" value="F-box_dom-containing"/>
</dbReference>
<dbReference type="InterPro" id="IPR055411">
    <property type="entry name" value="LRR_FXL15/At3g58940/PEG3-like"/>
</dbReference>
<sequence length="244" mass="27725">MLEVHAAGCLRVSSRTLRSIGFRDSSDVKAELVIDDAPRLERLLLPYSHLNDCVTIRIIRAPKLEILGPFSPDLCELLAFQGMGPVGSANSISTVKVLAVGCYTYQLNAVLDILKWFPCLGKLYVTFGRQNLPHYDRPHPMECLQTHLKEVVLKYFNGYEQQIDFARFFVLNAKVLNKIEFHVREDHYNNEFVARQHTLLQAEDSASPDAQFEFRKTCGSIDYHVSKHIHDMSVADPFADKVDA</sequence>
<dbReference type="SMART" id="SM00579">
    <property type="entry name" value="FBD"/>
    <property type="match status" value="1"/>
</dbReference>
<dbReference type="EnsemblPlants" id="AET6Gv20164500.1">
    <property type="protein sequence ID" value="AET6Gv20164500.1"/>
    <property type="gene ID" value="AET6Gv20164500"/>
</dbReference>
<reference evidence="2" key="4">
    <citation type="submission" date="2019-03" db="UniProtKB">
        <authorList>
            <consortium name="EnsemblPlants"/>
        </authorList>
    </citation>
    <scope>IDENTIFICATION</scope>
</reference>
<dbReference type="Gramene" id="AET6Gv20164500.1">
    <property type="protein sequence ID" value="AET6Gv20164500.1"/>
    <property type="gene ID" value="AET6Gv20164500"/>
</dbReference>
<name>A0A453N0B2_AEGTS</name>
<dbReference type="Proteomes" id="UP000015105">
    <property type="component" value="Chromosome 6D"/>
</dbReference>
<dbReference type="PANTHER" id="PTHR32141:SF145">
    <property type="entry name" value="F-BOX DOMAIN-CONTAINING PROTEIN"/>
    <property type="match status" value="1"/>
</dbReference>
<reference evidence="3" key="1">
    <citation type="journal article" date="2014" name="Science">
        <title>Ancient hybridizations among the ancestral genomes of bread wheat.</title>
        <authorList>
            <consortium name="International Wheat Genome Sequencing Consortium,"/>
            <person name="Marcussen T."/>
            <person name="Sandve S.R."/>
            <person name="Heier L."/>
            <person name="Spannagl M."/>
            <person name="Pfeifer M."/>
            <person name="Jakobsen K.S."/>
            <person name="Wulff B.B."/>
            <person name="Steuernagel B."/>
            <person name="Mayer K.F."/>
            <person name="Olsen O.A."/>
        </authorList>
    </citation>
    <scope>NUCLEOTIDE SEQUENCE [LARGE SCALE GENOMIC DNA]</scope>
    <source>
        <strain evidence="3">cv. AL8/78</strain>
    </source>
</reference>
<evidence type="ECO:0000259" key="1">
    <source>
        <dbReference type="SMART" id="SM00579"/>
    </source>
</evidence>
<dbReference type="STRING" id="200361.A0A453N0B2"/>
<evidence type="ECO:0000313" key="2">
    <source>
        <dbReference type="EnsemblPlants" id="AET6Gv20164500.1"/>
    </source>
</evidence>
<feature type="domain" description="FBD" evidence="1">
    <location>
        <begin position="142"/>
        <end position="215"/>
    </location>
</feature>
<reference evidence="2" key="5">
    <citation type="journal article" date="2021" name="G3 (Bethesda)">
        <title>Aegilops tauschii genome assembly Aet v5.0 features greater sequence contiguity and improved annotation.</title>
        <authorList>
            <person name="Wang L."/>
            <person name="Zhu T."/>
            <person name="Rodriguez J.C."/>
            <person name="Deal K.R."/>
            <person name="Dubcovsky J."/>
            <person name="McGuire P.E."/>
            <person name="Lux T."/>
            <person name="Spannagl M."/>
            <person name="Mayer K.F.X."/>
            <person name="Baldrich P."/>
            <person name="Meyers B.C."/>
            <person name="Huo N."/>
            <person name="Gu Y.Q."/>
            <person name="Zhou H."/>
            <person name="Devos K.M."/>
            <person name="Bennetzen J.L."/>
            <person name="Unver T."/>
            <person name="Budak H."/>
            <person name="Gulick P.J."/>
            <person name="Galiba G."/>
            <person name="Kalapos B."/>
            <person name="Nelson D.R."/>
            <person name="Li P."/>
            <person name="You F.M."/>
            <person name="Luo M.C."/>
            <person name="Dvorak J."/>
        </authorList>
    </citation>
    <scope>NUCLEOTIDE SEQUENCE [LARGE SCALE GENOMIC DNA]</scope>
    <source>
        <strain evidence="2">cv. AL8/78</strain>
    </source>
</reference>
<dbReference type="InterPro" id="IPR006566">
    <property type="entry name" value="FBD"/>
</dbReference>
<dbReference type="Pfam" id="PF08387">
    <property type="entry name" value="FBD"/>
    <property type="match status" value="1"/>
</dbReference>
<keyword evidence="3" id="KW-1185">Reference proteome</keyword>
<dbReference type="AlphaFoldDB" id="A0A453N0B2"/>
<evidence type="ECO:0000313" key="3">
    <source>
        <dbReference type="Proteomes" id="UP000015105"/>
    </source>
</evidence>
<dbReference type="Pfam" id="PF24758">
    <property type="entry name" value="LRR_At5g56370"/>
    <property type="match status" value="1"/>
</dbReference>
<organism evidence="2 3">
    <name type="scientific">Aegilops tauschii subsp. strangulata</name>
    <name type="common">Goatgrass</name>
    <dbReference type="NCBI Taxonomy" id="200361"/>
    <lineage>
        <taxon>Eukaryota</taxon>
        <taxon>Viridiplantae</taxon>
        <taxon>Streptophyta</taxon>
        <taxon>Embryophyta</taxon>
        <taxon>Tracheophyta</taxon>
        <taxon>Spermatophyta</taxon>
        <taxon>Magnoliopsida</taxon>
        <taxon>Liliopsida</taxon>
        <taxon>Poales</taxon>
        <taxon>Poaceae</taxon>
        <taxon>BOP clade</taxon>
        <taxon>Pooideae</taxon>
        <taxon>Triticodae</taxon>
        <taxon>Triticeae</taxon>
        <taxon>Triticinae</taxon>
        <taxon>Aegilops</taxon>
    </lineage>
</organism>
<dbReference type="PANTHER" id="PTHR32141">
    <property type="match status" value="1"/>
</dbReference>
<accession>A0A453N0B2</accession>
<protein>
    <recommendedName>
        <fullName evidence="1">FBD domain-containing protein</fullName>
    </recommendedName>
</protein>